<feature type="region of interest" description="Disordered" evidence="1">
    <location>
        <begin position="45"/>
        <end position="81"/>
    </location>
</feature>
<organism evidence="2 3">
    <name type="scientific">Mariniblastus fucicola</name>
    <dbReference type="NCBI Taxonomy" id="980251"/>
    <lineage>
        <taxon>Bacteria</taxon>
        <taxon>Pseudomonadati</taxon>
        <taxon>Planctomycetota</taxon>
        <taxon>Planctomycetia</taxon>
        <taxon>Pirellulales</taxon>
        <taxon>Pirellulaceae</taxon>
        <taxon>Mariniblastus</taxon>
    </lineage>
</organism>
<proteinExistence type="predicted"/>
<feature type="compositionally biased region" description="Polar residues" evidence="1">
    <location>
        <begin position="72"/>
        <end position="81"/>
    </location>
</feature>
<dbReference type="Gene3D" id="3.40.50.1820">
    <property type="entry name" value="alpha/beta hydrolase"/>
    <property type="match status" value="1"/>
</dbReference>
<name>A0A5B9PA90_9BACT</name>
<evidence type="ECO:0000256" key="1">
    <source>
        <dbReference type="SAM" id="MobiDB-lite"/>
    </source>
</evidence>
<dbReference type="RefSeq" id="WP_148618945.1">
    <property type="nucleotide sequence ID" value="NZ_CP042912.1"/>
</dbReference>
<feature type="region of interest" description="Disordered" evidence="1">
    <location>
        <begin position="114"/>
        <end position="133"/>
    </location>
</feature>
<dbReference type="EMBL" id="CP042912">
    <property type="protein sequence ID" value="QEG23697.1"/>
    <property type="molecule type" value="Genomic_DNA"/>
</dbReference>
<reference evidence="2 3" key="1">
    <citation type="submission" date="2019-08" db="EMBL/GenBank/DDBJ databases">
        <title>Deep-cultivation of Planctomycetes and their phenomic and genomic characterization uncovers novel biology.</title>
        <authorList>
            <person name="Wiegand S."/>
            <person name="Jogler M."/>
            <person name="Boedeker C."/>
            <person name="Pinto D."/>
            <person name="Vollmers J."/>
            <person name="Rivas-Marin E."/>
            <person name="Kohn T."/>
            <person name="Peeters S.H."/>
            <person name="Heuer A."/>
            <person name="Rast P."/>
            <person name="Oberbeckmann S."/>
            <person name="Bunk B."/>
            <person name="Jeske O."/>
            <person name="Meyerdierks A."/>
            <person name="Storesund J.E."/>
            <person name="Kallscheuer N."/>
            <person name="Luecker S."/>
            <person name="Lage O.M."/>
            <person name="Pohl T."/>
            <person name="Merkel B.J."/>
            <person name="Hornburger P."/>
            <person name="Mueller R.-W."/>
            <person name="Bruemmer F."/>
            <person name="Labrenz M."/>
            <person name="Spormann A.M."/>
            <person name="Op den Camp H."/>
            <person name="Overmann J."/>
            <person name="Amann R."/>
            <person name="Jetten M.S.M."/>
            <person name="Mascher T."/>
            <person name="Medema M.H."/>
            <person name="Devos D.P."/>
            <person name="Kaster A.-K."/>
            <person name="Ovreas L."/>
            <person name="Rohde M."/>
            <person name="Galperin M.Y."/>
            <person name="Jogler C."/>
        </authorList>
    </citation>
    <scope>NUCLEOTIDE SEQUENCE [LARGE SCALE GENOMIC DNA]</scope>
    <source>
        <strain evidence="2 3">FC18</strain>
    </source>
</reference>
<protein>
    <submittedName>
        <fullName evidence="2">Alpha/beta hydrolase family protein</fullName>
    </submittedName>
</protein>
<gene>
    <name evidence="2" type="ORF">MFFC18_35980</name>
</gene>
<dbReference type="SUPFAM" id="SSF53474">
    <property type="entry name" value="alpha/beta-Hydrolases"/>
    <property type="match status" value="1"/>
</dbReference>
<keyword evidence="2" id="KW-0378">Hydrolase</keyword>
<dbReference type="GO" id="GO:0016787">
    <property type="term" value="F:hydrolase activity"/>
    <property type="evidence" value="ECO:0007669"/>
    <property type="project" value="UniProtKB-KW"/>
</dbReference>
<dbReference type="AlphaFoldDB" id="A0A5B9PA90"/>
<keyword evidence="3" id="KW-1185">Reference proteome</keyword>
<evidence type="ECO:0000313" key="2">
    <source>
        <dbReference type="EMBL" id="QEG23697.1"/>
    </source>
</evidence>
<dbReference type="KEGG" id="mff:MFFC18_35980"/>
<dbReference type="InterPro" id="IPR029058">
    <property type="entry name" value="AB_hydrolase_fold"/>
</dbReference>
<dbReference type="Proteomes" id="UP000322214">
    <property type="component" value="Chromosome"/>
</dbReference>
<sequence length="400" mass="44378">MNTFNFPNCHFRFRRMTSVAFVLGALIILAFASDSFAQRRGSVFENMDNKPKPTPGQPNSNPNMRPGVTPNGAPNRQQQNAEPDEFAPQVVTMTVKDEGIQLVATWFPPIVEDEKKKKKKPASSVAQNEIDEEPGKSTAPFILVHDWTRNRSDMLALALFLQSKGHGVIVPDLRGHGESRRVAGTTKLLDHTKFRKREEASAVADIDQCKRFLQEKNNEGIVNIDLLNIVAVGDSSHLAVAWAIADWSWEPVAGIKQGKDVKSMILFSPSKKFAGSMLRKLVKEPLISGKLATPLPLLVVWGGQSDVDKDCGDFVELLRKHRPEAPEGDDLASRWMNQNLFDLKAPTAMSGVELAGSPNAKQIWAFANDFVSQKVLTFKDQFPWQIRGADAVLKAREAQD</sequence>
<dbReference type="STRING" id="980251.GCA_001642875_04354"/>
<dbReference type="OrthoDB" id="282214at2"/>
<accession>A0A5B9PA90</accession>
<evidence type="ECO:0000313" key="3">
    <source>
        <dbReference type="Proteomes" id="UP000322214"/>
    </source>
</evidence>